<feature type="chain" id="PRO_5046267399" description="DUF4412 domain-containing protein" evidence="1">
    <location>
        <begin position="30"/>
        <end position="254"/>
    </location>
</feature>
<dbReference type="Proteomes" id="UP000677244">
    <property type="component" value="Unassembled WGS sequence"/>
</dbReference>
<keyword evidence="3" id="KW-1185">Reference proteome</keyword>
<reference evidence="2 3" key="1">
    <citation type="submission" date="2021-03" db="EMBL/GenBank/DDBJ databases">
        <title>Assistant Professor.</title>
        <authorList>
            <person name="Huq M.A."/>
        </authorList>
    </citation>
    <scope>NUCLEOTIDE SEQUENCE [LARGE SCALE GENOMIC DNA]</scope>
    <source>
        <strain evidence="2 3">MAH-29</strain>
    </source>
</reference>
<protein>
    <recommendedName>
        <fullName evidence="4">DUF4412 domain-containing protein</fullName>
    </recommendedName>
</protein>
<gene>
    <name evidence="2" type="ORF">J7I42_26145</name>
</gene>
<evidence type="ECO:0000313" key="2">
    <source>
        <dbReference type="EMBL" id="MBO9203793.1"/>
    </source>
</evidence>
<proteinExistence type="predicted"/>
<dbReference type="RefSeq" id="WP_209141841.1">
    <property type="nucleotide sequence ID" value="NZ_JAGHKO010000010.1"/>
</dbReference>
<organism evidence="2 3">
    <name type="scientific">Niastella soli</name>
    <dbReference type="NCBI Taxonomy" id="2821487"/>
    <lineage>
        <taxon>Bacteria</taxon>
        <taxon>Pseudomonadati</taxon>
        <taxon>Bacteroidota</taxon>
        <taxon>Chitinophagia</taxon>
        <taxon>Chitinophagales</taxon>
        <taxon>Chitinophagaceae</taxon>
        <taxon>Niastella</taxon>
    </lineage>
</organism>
<evidence type="ECO:0000313" key="3">
    <source>
        <dbReference type="Proteomes" id="UP000677244"/>
    </source>
</evidence>
<evidence type="ECO:0000256" key="1">
    <source>
        <dbReference type="SAM" id="SignalP"/>
    </source>
</evidence>
<keyword evidence="1" id="KW-0732">Signal</keyword>
<evidence type="ECO:0008006" key="4">
    <source>
        <dbReference type="Google" id="ProtNLM"/>
    </source>
</evidence>
<feature type="signal peptide" evidence="1">
    <location>
        <begin position="1"/>
        <end position="29"/>
    </location>
</feature>
<comment type="caution">
    <text evidence="2">The sequence shown here is derived from an EMBL/GenBank/DDBJ whole genome shotgun (WGS) entry which is preliminary data.</text>
</comment>
<dbReference type="EMBL" id="JAGHKO010000010">
    <property type="protein sequence ID" value="MBO9203793.1"/>
    <property type="molecule type" value="Genomic_DNA"/>
</dbReference>
<accession>A0ABS3Z0V8</accession>
<sequence length="254" mass="29263">MNLKVINVNAAGWIALMYCIVCCFSTAGAQETLPGEGNMSLNSHMPIIDMKGKLWSVDDTISVYYYKGMVLYKLPYQIVSNDKFGNLIEETAYNYMVRERGAEVGFLFDTLNAVNATKVKVDSMLGNRLSPNLKFYSETNDSLVRTIQLSDGKGVEQVYVSKVLINESYNDSTYLYYSESLNNFAFSFSTTFDNLMKRKLYKIRLFYKQRYSEQYKMNLPEREFAFELKALPAIIPDELVRLFERYNSLIPGKK</sequence>
<name>A0ABS3Z0V8_9BACT</name>